<dbReference type="RefSeq" id="WP_123164505.1">
    <property type="nucleotide sequence ID" value="NZ_RIAX01000003.1"/>
</dbReference>
<reference evidence="1 2" key="1">
    <citation type="journal article" date="2018" name="Int. J. Syst. Evol. Microbiol.">
        <title>Planococcus salinus sp. nov., a moderately halophilic bacterium isolated from a saline-alkali soil.</title>
        <authorList>
            <person name="Gan L."/>
        </authorList>
    </citation>
    <scope>NUCLEOTIDE SEQUENCE [LARGE SCALE GENOMIC DNA]</scope>
    <source>
        <strain evidence="1 2">LCB217</strain>
    </source>
</reference>
<sequence length="121" mass="14279">MTGSYVLEIPDLHEVLSQEDVARWKIFLTTDEKEHHKVNWSVSSADNSFMFHNSFLLDKRIKSVEIDFTDNRVTFYKGESDADGFKEFLDLVLSKMFIRINPNQMHFLVSPKYSQRKSTRK</sequence>
<keyword evidence="2" id="KW-1185">Reference proteome</keyword>
<dbReference type="Proteomes" id="UP000275473">
    <property type="component" value="Unassembled WGS sequence"/>
</dbReference>
<dbReference type="AlphaFoldDB" id="A0A3M8P8J9"/>
<name>A0A3M8P8J9_9BACL</name>
<evidence type="ECO:0000313" key="1">
    <source>
        <dbReference type="EMBL" id="RNF39997.1"/>
    </source>
</evidence>
<proteinExistence type="predicted"/>
<dbReference type="EMBL" id="RIAX01000003">
    <property type="protein sequence ID" value="RNF39997.1"/>
    <property type="molecule type" value="Genomic_DNA"/>
</dbReference>
<protein>
    <submittedName>
        <fullName evidence="1">Uncharacterized protein</fullName>
    </submittedName>
</protein>
<organism evidence="1 2">
    <name type="scientific">Planococcus salinus</name>
    <dbReference type="NCBI Taxonomy" id="1848460"/>
    <lineage>
        <taxon>Bacteria</taxon>
        <taxon>Bacillati</taxon>
        <taxon>Bacillota</taxon>
        <taxon>Bacilli</taxon>
        <taxon>Bacillales</taxon>
        <taxon>Caryophanaceae</taxon>
        <taxon>Planococcus</taxon>
    </lineage>
</organism>
<accession>A0A3M8P8J9</accession>
<evidence type="ECO:0000313" key="2">
    <source>
        <dbReference type="Proteomes" id="UP000275473"/>
    </source>
</evidence>
<dbReference type="OrthoDB" id="2427341at2"/>
<comment type="caution">
    <text evidence="1">The sequence shown here is derived from an EMBL/GenBank/DDBJ whole genome shotgun (WGS) entry which is preliminary data.</text>
</comment>
<gene>
    <name evidence="1" type="ORF">EEX84_05000</name>
</gene>